<dbReference type="PANTHER" id="PTHR13126:SF0">
    <property type="entry name" value="ATP SYNTHASE MITOCHONDRIAL F1 COMPLEX ASSEMBLY FACTOR 1"/>
    <property type="match status" value="1"/>
</dbReference>
<organism evidence="5 6">
    <name type="scientific">Anopheles stephensi</name>
    <name type="common">Indo-Pakistan malaria mosquito</name>
    <dbReference type="NCBI Taxonomy" id="30069"/>
    <lineage>
        <taxon>Eukaryota</taxon>
        <taxon>Metazoa</taxon>
        <taxon>Ecdysozoa</taxon>
        <taxon>Arthropoda</taxon>
        <taxon>Hexapoda</taxon>
        <taxon>Insecta</taxon>
        <taxon>Pterygota</taxon>
        <taxon>Neoptera</taxon>
        <taxon>Endopterygota</taxon>
        <taxon>Diptera</taxon>
        <taxon>Nematocera</taxon>
        <taxon>Culicoidea</taxon>
        <taxon>Culicidae</taxon>
        <taxon>Anophelinae</taxon>
        <taxon>Anopheles</taxon>
    </lineage>
</organism>
<dbReference type="VEuPathDB" id="VectorBase:ASTE007963"/>
<reference evidence="5" key="2">
    <citation type="submission" date="2020-05" db="UniProtKB">
        <authorList>
            <consortium name="EnsemblMetazoa"/>
        </authorList>
    </citation>
    <scope>IDENTIFICATION</scope>
    <source>
        <strain evidence="5">Indian</strain>
    </source>
</reference>
<proteinExistence type="inferred from homology"/>
<comment type="subcellular location">
    <subcellularLocation>
        <location evidence="1">Mitochondrion</location>
    </subcellularLocation>
</comment>
<sequence>CSNDSGTSCEFYAINICFDSVTIYAKFRFPFMAAIAFVRRSIVNSRTFAATRSIQMSAARQRSEKVLEEMKEKNPYFEKYANKIAAVQQSSPEEFLSRLDSVEKEKQKPKFGPSKVERDYSELLKPKAPLGTEATRDRSHRKLSDIMRLELVEDKSADDIKHLWLEYHKDKDVITAAIPVNQYNLMMARAKLYPVFILPIPRSQGYEFIMLQFAANTVHFTPLLNYQVHKENAPECLNITMFTECSDKGIVLMRGEYDTKVLNAQEAQCLANQVQLYYSQNNESKLQLLDTFTQNPDKFKHMDIIDELNNLKI</sequence>
<evidence type="ECO:0000256" key="3">
    <source>
        <dbReference type="ARBA" id="ARBA00022946"/>
    </source>
</evidence>
<evidence type="ECO:0000256" key="4">
    <source>
        <dbReference type="ARBA" id="ARBA00023128"/>
    </source>
</evidence>
<comment type="similarity">
    <text evidence="2">Belongs to the ATP11 family.</text>
</comment>
<name>A0A182YER0_ANOST</name>
<reference evidence="6" key="1">
    <citation type="journal article" date="2014" name="Genome Biol.">
        <title>Genome analysis of a major urban malaria vector mosquito, Anopheles stephensi.</title>
        <authorList>
            <person name="Jiang X."/>
            <person name="Peery A."/>
            <person name="Hall A.B."/>
            <person name="Sharma A."/>
            <person name="Chen X.G."/>
            <person name="Waterhouse R.M."/>
            <person name="Komissarov A."/>
            <person name="Riehle M.M."/>
            <person name="Shouche Y."/>
            <person name="Sharakhova M.V."/>
            <person name="Lawson D."/>
            <person name="Pakpour N."/>
            <person name="Arensburger P."/>
            <person name="Davidson V.L."/>
            <person name="Eiglmeier K."/>
            <person name="Emrich S."/>
            <person name="George P."/>
            <person name="Kennedy R.C."/>
            <person name="Mane S.P."/>
            <person name="Maslen G."/>
            <person name="Oringanje C."/>
            <person name="Qi Y."/>
            <person name="Settlage R."/>
            <person name="Tojo M."/>
            <person name="Tubio J.M."/>
            <person name="Unger M.F."/>
            <person name="Wang B."/>
            <person name="Vernick K.D."/>
            <person name="Ribeiro J.M."/>
            <person name="James A.A."/>
            <person name="Michel K."/>
            <person name="Riehle M.A."/>
            <person name="Luckhart S."/>
            <person name="Sharakhov I.V."/>
            <person name="Tu Z."/>
        </authorList>
    </citation>
    <scope>NUCLEOTIDE SEQUENCE [LARGE SCALE GENOMIC DNA]</scope>
    <source>
        <strain evidence="6">Indian</strain>
    </source>
</reference>
<dbReference type="Proteomes" id="UP000076408">
    <property type="component" value="Unassembled WGS sequence"/>
</dbReference>
<protein>
    <submittedName>
        <fullName evidence="5">Uncharacterized protein</fullName>
    </submittedName>
</protein>
<dbReference type="OMA" id="MFYYKTD"/>
<dbReference type="GO" id="GO:0033615">
    <property type="term" value="P:mitochondrial proton-transporting ATP synthase complex assembly"/>
    <property type="evidence" value="ECO:0007669"/>
    <property type="project" value="TreeGrafter"/>
</dbReference>
<dbReference type="GO" id="GO:0005739">
    <property type="term" value="C:mitochondrion"/>
    <property type="evidence" value="ECO:0007669"/>
    <property type="project" value="UniProtKB-SubCell"/>
</dbReference>
<evidence type="ECO:0000313" key="5">
    <source>
        <dbReference type="EnsemblMetazoa" id="ASTEI06946-PA"/>
    </source>
</evidence>
<dbReference type="VEuPathDB" id="VectorBase:ASTEI20_031402"/>
<keyword evidence="6" id="KW-1185">Reference proteome</keyword>
<dbReference type="VEuPathDB" id="VectorBase:ASTEI06946"/>
<evidence type="ECO:0000256" key="2">
    <source>
        <dbReference type="ARBA" id="ARBA00009116"/>
    </source>
</evidence>
<dbReference type="EnsemblMetazoa" id="ASTEI06946-RA">
    <property type="protein sequence ID" value="ASTEI06946-PA"/>
    <property type="gene ID" value="ASTEI06946"/>
</dbReference>
<dbReference type="STRING" id="30069.A0A182YER0"/>
<evidence type="ECO:0000313" key="6">
    <source>
        <dbReference type="Proteomes" id="UP000076408"/>
    </source>
</evidence>
<dbReference type="InterPro" id="IPR010591">
    <property type="entry name" value="ATP11"/>
</dbReference>
<keyword evidence="4" id="KW-0496">Mitochondrion</keyword>
<keyword evidence="3" id="KW-0809">Transit peptide</keyword>
<accession>A0A182YER0</accession>
<dbReference type="Pfam" id="PF06644">
    <property type="entry name" value="ATP11"/>
    <property type="match status" value="1"/>
</dbReference>
<dbReference type="AlphaFoldDB" id="A0A182YER0"/>
<evidence type="ECO:0000256" key="1">
    <source>
        <dbReference type="ARBA" id="ARBA00004173"/>
    </source>
</evidence>
<dbReference type="PANTHER" id="PTHR13126">
    <property type="entry name" value="CHAPERONE ATP11"/>
    <property type="match status" value="1"/>
</dbReference>